<dbReference type="Gene3D" id="1.10.510.10">
    <property type="entry name" value="Transferase(Phosphotransferase) domain 1"/>
    <property type="match status" value="1"/>
</dbReference>
<keyword evidence="3" id="KW-1185">Reference proteome</keyword>
<gene>
    <name evidence="2" type="ORF">FRD01_10175</name>
</gene>
<name>A0A5B8XPS9_9DELT</name>
<dbReference type="Proteomes" id="UP000321595">
    <property type="component" value="Chromosome"/>
</dbReference>
<dbReference type="SUPFAM" id="SSF50969">
    <property type="entry name" value="YVTN repeat-like/Quinoprotein amine dehydrogenase"/>
    <property type="match status" value="1"/>
</dbReference>
<reference evidence="2 3" key="1">
    <citation type="submission" date="2019-08" db="EMBL/GenBank/DDBJ databases">
        <authorList>
            <person name="Liang Q."/>
        </authorList>
    </citation>
    <scope>NUCLEOTIDE SEQUENCE [LARGE SCALE GENOMIC DNA]</scope>
    <source>
        <strain evidence="2 3">V1718</strain>
    </source>
</reference>
<dbReference type="GO" id="GO:0005524">
    <property type="term" value="F:ATP binding"/>
    <property type="evidence" value="ECO:0007669"/>
    <property type="project" value="InterPro"/>
</dbReference>
<dbReference type="SMART" id="SM00220">
    <property type="entry name" value="S_TKc"/>
    <property type="match status" value="1"/>
</dbReference>
<dbReference type="RefSeq" id="WP_146959285.1">
    <property type="nucleotide sequence ID" value="NZ_CP042467.1"/>
</dbReference>
<dbReference type="EMBL" id="CP042467">
    <property type="protein sequence ID" value="QED27600.1"/>
    <property type="molecule type" value="Genomic_DNA"/>
</dbReference>
<dbReference type="GO" id="GO:0004672">
    <property type="term" value="F:protein kinase activity"/>
    <property type="evidence" value="ECO:0007669"/>
    <property type="project" value="InterPro"/>
</dbReference>
<feature type="domain" description="Protein kinase" evidence="1">
    <location>
        <begin position="44"/>
        <end position="272"/>
    </location>
</feature>
<dbReference type="Gene3D" id="2.40.10.220">
    <property type="entry name" value="predicted glycosyltransferase like domains"/>
    <property type="match status" value="1"/>
</dbReference>
<dbReference type="AlphaFoldDB" id="A0A5B8XPS9"/>
<organism evidence="2 3">
    <name type="scientific">Microvenator marinus</name>
    <dbReference type="NCBI Taxonomy" id="2600177"/>
    <lineage>
        <taxon>Bacteria</taxon>
        <taxon>Deltaproteobacteria</taxon>
        <taxon>Bradymonadales</taxon>
        <taxon>Microvenatoraceae</taxon>
        <taxon>Microvenator</taxon>
    </lineage>
</organism>
<dbReference type="InterPro" id="IPR000719">
    <property type="entry name" value="Prot_kinase_dom"/>
</dbReference>
<dbReference type="OrthoDB" id="9801841at2"/>
<accession>A0A5B8XPS9</accession>
<dbReference type="InterPro" id="IPR011009">
    <property type="entry name" value="Kinase-like_dom_sf"/>
</dbReference>
<proteinExistence type="predicted"/>
<dbReference type="SUPFAM" id="SSF56112">
    <property type="entry name" value="Protein kinase-like (PK-like)"/>
    <property type="match status" value="1"/>
</dbReference>
<evidence type="ECO:0000313" key="2">
    <source>
        <dbReference type="EMBL" id="QED27600.1"/>
    </source>
</evidence>
<dbReference type="InterPro" id="IPR011044">
    <property type="entry name" value="Quino_amine_DH_bsu"/>
</dbReference>
<evidence type="ECO:0000259" key="1">
    <source>
        <dbReference type="SMART" id="SM00220"/>
    </source>
</evidence>
<sequence>MDDAKDLLDPHVLAEAGLEGWQESTAMHASLNAVRAGDLVHGRYQVKSVLGAERYKVVHLGTEQLFELRRIPTLLENSRAWRRLEIVTSAASVVANENLGFVADFDVCMTFGGFVVGEWVEGELLTAILKDKRQLELEEVLAFVLEIGHALGTLHDLGLGHGLLNTDDIIRDSEGHWRLLMPGAPPAQMNIGKAPELQNFYAASPLSDQFGFAYITWSLLVGAAPDIPPAFGPSDLRADVPEGLDEAILKALSSRPDNRWRSMDELQERVQFEVGEWRKPVIDSFDASEASRLLKMHPDTTSHPKSFDREASEVRSAVVRFHVEKEGPPEINFTFNKLGRLRREYRRNIVTGSIFIPTPNKAQVGDEIQVTLHYQPTSQEVKLRGKVKAVEVGDETKPPGLGVVLEKNSHQMAMRFVRDIDPFSSLTAEAVIEPRTDFSLEAKLSGTEAFVLGRIAHPMSLGQVRGLFAGMPFDVDEIVLSLVEAGFLNIRDSGDAMEKREHTGRISKRVTTIKYQEIAMAKLNQEDVDEIVERVIDYQRAGNFRAASELLESTLRSHEDHRLFYHLATIEGRFHRAFARALQHIERALELAPGTVEYIGLQKWLNSVTERKGFPSIYRATVKDARFFFVWNFDDQIWIDVQRPDISKRRLVRIDAKEADIKETRKIAEAIAAEVTLIPSKTGPVPRYYSGPKPLRWTTNARFMLTEKNEEGQAGLFLAKAGFRQPQRVDSDDSEFVRAALAPDSSGAVAWISTGKKASLWLTEYEGRSRKSIDLDSLAFVTWTQDSSTAVVVEELSGQVVAVDRQNLAMFKLGKVAPHVHQFAADGEHKTGVSASRDANGYLLTWFDLETGSHLATQHIRETPQNLLVRGDGFVCIRTKKEVLLLNLKSGLSLTLEHEVGPEVFELGNWLLGTPLFMIPSAPQTLEIFKIEPALLQE</sequence>
<evidence type="ECO:0000313" key="3">
    <source>
        <dbReference type="Proteomes" id="UP000321595"/>
    </source>
</evidence>
<dbReference type="KEGG" id="bbae:FRD01_10175"/>
<protein>
    <recommendedName>
        <fullName evidence="1">Protein kinase domain-containing protein</fullName>
    </recommendedName>
</protein>